<dbReference type="InterPro" id="IPR006652">
    <property type="entry name" value="Kelch_1"/>
</dbReference>
<protein>
    <submittedName>
        <fullName evidence="4">Kelch-like protein 10</fullName>
    </submittedName>
</protein>
<dbReference type="Proteomes" id="UP000278807">
    <property type="component" value="Unassembled WGS sequence"/>
</dbReference>
<dbReference type="SMART" id="SM00612">
    <property type="entry name" value="Kelch"/>
    <property type="match status" value="1"/>
</dbReference>
<evidence type="ECO:0000313" key="4">
    <source>
        <dbReference type="WBParaSite" id="HNAJ_0000389801-mRNA-1"/>
    </source>
</evidence>
<gene>
    <name evidence="2" type="ORF">HNAJ_LOCUS3896</name>
</gene>
<name>A0A0R3TA09_RODNA</name>
<reference evidence="2 3" key="2">
    <citation type="submission" date="2018-11" db="EMBL/GenBank/DDBJ databases">
        <authorList>
            <consortium name="Pathogen Informatics"/>
        </authorList>
    </citation>
    <scope>NUCLEOTIDE SEQUENCE [LARGE SCALE GENOMIC DNA]</scope>
</reference>
<evidence type="ECO:0000313" key="3">
    <source>
        <dbReference type="Proteomes" id="UP000278807"/>
    </source>
</evidence>
<accession>A0A0R3TA09</accession>
<dbReference type="EMBL" id="UZAE01002452">
    <property type="protein sequence ID" value="VDN99755.1"/>
    <property type="molecule type" value="Genomic_DNA"/>
</dbReference>
<proteinExistence type="predicted"/>
<sequence length="96" mass="10531">MIEERHTLSAVARDHEILVFGGYNWQIRTILDICEEFQPATNAWVEQPPKPTPRYATGAAHIPGVGGWTNTGDERTPINNAEIFLTTSSSLAHAGS</sequence>
<dbReference type="WBParaSite" id="HNAJ_0000389801-mRNA-1">
    <property type="protein sequence ID" value="HNAJ_0000389801-mRNA-1"/>
    <property type="gene ID" value="HNAJ_0000389801"/>
</dbReference>
<reference evidence="4" key="1">
    <citation type="submission" date="2017-02" db="UniProtKB">
        <authorList>
            <consortium name="WormBaseParasite"/>
        </authorList>
    </citation>
    <scope>IDENTIFICATION</scope>
</reference>
<keyword evidence="3" id="KW-1185">Reference proteome</keyword>
<keyword evidence="1" id="KW-0880">Kelch repeat</keyword>
<dbReference type="Gene3D" id="2.120.10.80">
    <property type="entry name" value="Kelch-type beta propeller"/>
    <property type="match status" value="1"/>
</dbReference>
<dbReference type="AlphaFoldDB" id="A0A0R3TA09"/>
<dbReference type="SUPFAM" id="SSF117281">
    <property type="entry name" value="Kelch motif"/>
    <property type="match status" value="1"/>
</dbReference>
<organism evidence="4">
    <name type="scientific">Rodentolepis nana</name>
    <name type="common">Dwarf tapeworm</name>
    <name type="synonym">Hymenolepis nana</name>
    <dbReference type="NCBI Taxonomy" id="102285"/>
    <lineage>
        <taxon>Eukaryota</taxon>
        <taxon>Metazoa</taxon>
        <taxon>Spiralia</taxon>
        <taxon>Lophotrochozoa</taxon>
        <taxon>Platyhelminthes</taxon>
        <taxon>Cestoda</taxon>
        <taxon>Eucestoda</taxon>
        <taxon>Cyclophyllidea</taxon>
        <taxon>Hymenolepididae</taxon>
        <taxon>Rodentolepis</taxon>
    </lineage>
</organism>
<dbReference type="InterPro" id="IPR015915">
    <property type="entry name" value="Kelch-typ_b-propeller"/>
</dbReference>
<evidence type="ECO:0000256" key="1">
    <source>
        <dbReference type="ARBA" id="ARBA00022441"/>
    </source>
</evidence>
<dbReference type="Pfam" id="PF01344">
    <property type="entry name" value="Kelch_1"/>
    <property type="match status" value="1"/>
</dbReference>
<evidence type="ECO:0000313" key="2">
    <source>
        <dbReference type="EMBL" id="VDN99755.1"/>
    </source>
</evidence>